<dbReference type="HOGENOM" id="CLU_1037177_0_0_9"/>
<dbReference type="EMBL" id="ADLO01000022">
    <property type="protein sequence ID" value="KGF56945.1"/>
    <property type="molecule type" value="Genomic_DNA"/>
</dbReference>
<evidence type="ECO:0000259" key="6">
    <source>
        <dbReference type="Pfam" id="PF02749"/>
    </source>
</evidence>
<proteinExistence type="inferred from homology"/>
<dbReference type="InterPro" id="IPR022412">
    <property type="entry name" value="Quinolinate_PRibosylTrfase_N"/>
</dbReference>
<dbReference type="InterPro" id="IPR037128">
    <property type="entry name" value="Quinolinate_PRibosylTase_N_sf"/>
</dbReference>
<dbReference type="PATRIC" id="fig|742738.3.peg.597"/>
<dbReference type="SUPFAM" id="SSF51690">
    <property type="entry name" value="Nicotinate/Quinolinate PRTase C-terminal domain-like"/>
    <property type="match status" value="1"/>
</dbReference>
<dbReference type="RefSeq" id="WP_044938783.1">
    <property type="nucleotide sequence ID" value="NZ_KN174161.1"/>
</dbReference>
<dbReference type="InterPro" id="IPR002638">
    <property type="entry name" value="Quinolinate_PRibosylTrfase_C"/>
</dbReference>
<dbReference type="Pfam" id="PF01729">
    <property type="entry name" value="QRPTase_C"/>
    <property type="match status" value="1"/>
</dbReference>
<keyword evidence="3" id="KW-0808">Transferase</keyword>
<dbReference type="InterPro" id="IPR036068">
    <property type="entry name" value="Nicotinate_pribotase-like_C"/>
</dbReference>
<evidence type="ECO:0000313" key="7">
    <source>
        <dbReference type="EMBL" id="KGF56945.1"/>
    </source>
</evidence>
<dbReference type="PANTHER" id="PTHR32179">
    <property type="entry name" value="NICOTINATE-NUCLEOTIDE PYROPHOSPHORYLASE [CARBOXYLATING]"/>
    <property type="match status" value="1"/>
</dbReference>
<evidence type="ECO:0000259" key="5">
    <source>
        <dbReference type="Pfam" id="PF01729"/>
    </source>
</evidence>
<comment type="catalytic activity">
    <reaction evidence="4">
        <text>nicotinate beta-D-ribonucleotide + CO2 + diphosphate = quinolinate + 5-phospho-alpha-D-ribose 1-diphosphate + 2 H(+)</text>
        <dbReference type="Rhea" id="RHEA:12733"/>
        <dbReference type="ChEBI" id="CHEBI:15378"/>
        <dbReference type="ChEBI" id="CHEBI:16526"/>
        <dbReference type="ChEBI" id="CHEBI:29959"/>
        <dbReference type="ChEBI" id="CHEBI:33019"/>
        <dbReference type="ChEBI" id="CHEBI:57502"/>
        <dbReference type="ChEBI" id="CHEBI:58017"/>
        <dbReference type="EC" id="2.4.2.19"/>
    </reaction>
</comment>
<evidence type="ECO:0000313" key="8">
    <source>
        <dbReference type="Proteomes" id="UP000029585"/>
    </source>
</evidence>
<sequence>MRDIRDDLFRSIYGRRFRAALTAERAGVLAGTEAAKAQADELGIELELCKADGEELMHGERIGTLVAAAKQVALAEERMIGALAKASGIATAARTAVLMADGRAEIVSGSWKKMPPQIKELVRGAILTGGANCRIAEQPMIYLDKNYIRMLGSIPQALAACASFREYTKVVQLRGESATVAWETQAAVRGGADILMVDTGAREDLECCLSELAAMGCRGHIKVAFAGNVKLTDIPELSERADILCIGKEIVDAPLLDWKLDVMREEC</sequence>
<evidence type="ECO:0000256" key="4">
    <source>
        <dbReference type="ARBA" id="ARBA00047445"/>
    </source>
</evidence>
<dbReference type="Gene3D" id="3.20.20.70">
    <property type="entry name" value="Aldolase class I"/>
    <property type="match status" value="1"/>
</dbReference>
<organism evidence="7 8">
    <name type="scientific">Flavonifractor plautii 1_3_50AFAA</name>
    <dbReference type="NCBI Taxonomy" id="742738"/>
    <lineage>
        <taxon>Bacteria</taxon>
        <taxon>Bacillati</taxon>
        <taxon>Bacillota</taxon>
        <taxon>Clostridia</taxon>
        <taxon>Eubacteriales</taxon>
        <taxon>Oscillospiraceae</taxon>
        <taxon>Flavonifractor</taxon>
    </lineage>
</organism>
<reference evidence="7 8" key="1">
    <citation type="submission" date="2011-08" db="EMBL/GenBank/DDBJ databases">
        <title>The Genome Sequence of Clostridium orbiscindens 1_3_50AFAA.</title>
        <authorList>
            <consortium name="The Broad Institute Genome Sequencing Platform"/>
            <person name="Earl A."/>
            <person name="Ward D."/>
            <person name="Feldgarden M."/>
            <person name="Gevers D."/>
            <person name="Daigneault M."/>
            <person name="Strauss J."/>
            <person name="Allen-Vercoe E."/>
            <person name="Young S.K."/>
            <person name="Zeng Q."/>
            <person name="Gargeya S."/>
            <person name="Fitzgerald M."/>
            <person name="Haas B."/>
            <person name="Abouelleil A."/>
            <person name="Alvarado L."/>
            <person name="Arachchi H.M."/>
            <person name="Berlin A."/>
            <person name="Brown A."/>
            <person name="Chapman S.B."/>
            <person name="Chen Z."/>
            <person name="Dunbar C."/>
            <person name="Freedman E."/>
            <person name="Gearin G."/>
            <person name="Gellesch M."/>
            <person name="Goldberg J."/>
            <person name="Griggs A."/>
            <person name="Gujja S."/>
            <person name="Heiman D."/>
            <person name="Howarth C."/>
            <person name="Larson L."/>
            <person name="Lui A."/>
            <person name="MacDonald P.J.P."/>
            <person name="Montmayeur A."/>
            <person name="Murphy C."/>
            <person name="Neiman D."/>
            <person name="Pearson M."/>
            <person name="Priest M."/>
            <person name="Roberts A."/>
            <person name="Saif S."/>
            <person name="Shea T."/>
            <person name="Shenoy N."/>
            <person name="Sisk P."/>
            <person name="Stolte C."/>
            <person name="Sykes S."/>
            <person name="Wortman J."/>
            <person name="Nusbaum C."/>
            <person name="Birren B."/>
        </authorList>
    </citation>
    <scope>NUCLEOTIDE SEQUENCE [LARGE SCALE GENOMIC DNA]</scope>
    <source>
        <strain evidence="7 8">1_3_50AFAA</strain>
    </source>
</reference>
<dbReference type="AlphaFoldDB" id="A0A096BCU8"/>
<feature type="domain" description="Quinolinate phosphoribosyl transferase N-terminal" evidence="6">
    <location>
        <begin position="14"/>
        <end position="87"/>
    </location>
</feature>
<dbReference type="InterPro" id="IPR027277">
    <property type="entry name" value="NadC/ModD"/>
</dbReference>
<dbReference type="Proteomes" id="UP000029585">
    <property type="component" value="Unassembled WGS sequence"/>
</dbReference>
<dbReference type="GO" id="GO:0004514">
    <property type="term" value="F:nicotinate-nucleotide diphosphorylase (carboxylating) activity"/>
    <property type="evidence" value="ECO:0007669"/>
    <property type="project" value="UniProtKB-EC"/>
</dbReference>
<keyword evidence="8" id="KW-1185">Reference proteome</keyword>
<feature type="domain" description="Quinolinate phosphoribosyl transferase C-terminal" evidence="5">
    <location>
        <begin position="89"/>
        <end position="261"/>
    </location>
</feature>
<evidence type="ECO:0000256" key="3">
    <source>
        <dbReference type="ARBA" id="ARBA00022679"/>
    </source>
</evidence>
<evidence type="ECO:0008006" key="9">
    <source>
        <dbReference type="Google" id="ProtNLM"/>
    </source>
</evidence>
<dbReference type="InterPro" id="IPR013785">
    <property type="entry name" value="Aldolase_TIM"/>
</dbReference>
<comment type="similarity">
    <text evidence="1">Belongs to the NadC/ModD family.</text>
</comment>
<dbReference type="Gene3D" id="3.90.1170.20">
    <property type="entry name" value="Quinolinate phosphoribosyl transferase, N-terminal domain"/>
    <property type="match status" value="1"/>
</dbReference>
<dbReference type="PANTHER" id="PTHR32179:SF3">
    <property type="entry name" value="NICOTINATE-NUCLEOTIDE PYROPHOSPHORYLASE [CARBOXYLATING]"/>
    <property type="match status" value="1"/>
</dbReference>
<dbReference type="Pfam" id="PF02749">
    <property type="entry name" value="QRPTase_N"/>
    <property type="match status" value="1"/>
</dbReference>
<comment type="caution">
    <text evidence="7">The sequence shown here is derived from an EMBL/GenBank/DDBJ whole genome shotgun (WGS) entry which is preliminary data.</text>
</comment>
<dbReference type="GO" id="GO:0005737">
    <property type="term" value="C:cytoplasm"/>
    <property type="evidence" value="ECO:0007669"/>
    <property type="project" value="TreeGrafter"/>
</dbReference>
<dbReference type="SUPFAM" id="SSF54675">
    <property type="entry name" value="Nicotinate/Quinolinate PRTase N-terminal domain-like"/>
    <property type="match status" value="1"/>
</dbReference>
<evidence type="ECO:0000256" key="1">
    <source>
        <dbReference type="ARBA" id="ARBA00009400"/>
    </source>
</evidence>
<dbReference type="GO" id="GO:0009435">
    <property type="term" value="P:NAD+ biosynthetic process"/>
    <property type="evidence" value="ECO:0007669"/>
    <property type="project" value="InterPro"/>
</dbReference>
<name>A0A096BCU8_FLAPL</name>
<dbReference type="eggNOG" id="COG0157">
    <property type="taxonomic scope" value="Bacteria"/>
</dbReference>
<dbReference type="GO" id="GO:0034213">
    <property type="term" value="P:quinolinate catabolic process"/>
    <property type="evidence" value="ECO:0007669"/>
    <property type="project" value="TreeGrafter"/>
</dbReference>
<keyword evidence="2" id="KW-0328">Glycosyltransferase</keyword>
<accession>A0A096BCU8</accession>
<evidence type="ECO:0000256" key="2">
    <source>
        <dbReference type="ARBA" id="ARBA00022676"/>
    </source>
</evidence>
<gene>
    <name evidence="7" type="ORF">HMPREF9460_00576</name>
</gene>
<protein>
    <recommendedName>
        <fullName evidence="9">Quinolinate phosphoribosyl transferase C-terminal domain-containing protein</fullName>
    </recommendedName>
</protein>